<dbReference type="EMBL" id="BGPR01000001">
    <property type="protein sequence ID" value="GBL72359.1"/>
    <property type="molecule type" value="Genomic_DNA"/>
</dbReference>
<dbReference type="InterPro" id="IPR000477">
    <property type="entry name" value="RT_dom"/>
</dbReference>
<evidence type="ECO:0000313" key="3">
    <source>
        <dbReference type="Proteomes" id="UP000499080"/>
    </source>
</evidence>
<evidence type="ECO:0000259" key="1">
    <source>
        <dbReference type="PROSITE" id="PS50878"/>
    </source>
</evidence>
<accession>A0A4Y1ZZ14</accession>
<dbReference type="Proteomes" id="UP000499080">
    <property type="component" value="Unassembled WGS sequence"/>
</dbReference>
<sequence>MFISLNIQGAFDHLQYNSICNSLDEINSLSHTIETFKDILNDRKVTIQTAQCPVSWSQQQGCAQGSCTDPLFWNLVANEIISEKWQPNLHLQILADAFIFVISETTEQS</sequence>
<feature type="domain" description="Reverse transcriptase" evidence="1">
    <location>
        <begin position="1"/>
        <end position="109"/>
    </location>
</feature>
<name>A0A4Y1ZZ14_ARAVE</name>
<dbReference type="AlphaFoldDB" id="A0A4Y1ZZ14"/>
<dbReference type="PROSITE" id="PS50878">
    <property type="entry name" value="RT_POL"/>
    <property type="match status" value="1"/>
</dbReference>
<keyword evidence="3" id="KW-1185">Reference proteome</keyword>
<organism evidence="2 3">
    <name type="scientific">Araneus ventricosus</name>
    <name type="common">Orbweaver spider</name>
    <name type="synonym">Epeira ventricosa</name>
    <dbReference type="NCBI Taxonomy" id="182803"/>
    <lineage>
        <taxon>Eukaryota</taxon>
        <taxon>Metazoa</taxon>
        <taxon>Ecdysozoa</taxon>
        <taxon>Arthropoda</taxon>
        <taxon>Chelicerata</taxon>
        <taxon>Arachnida</taxon>
        <taxon>Araneae</taxon>
        <taxon>Araneomorphae</taxon>
        <taxon>Entelegynae</taxon>
        <taxon>Araneoidea</taxon>
        <taxon>Araneidae</taxon>
        <taxon>Araneus</taxon>
    </lineage>
</organism>
<reference evidence="2 3" key="1">
    <citation type="journal article" date="2019" name="Sci. Rep.">
        <title>Orb-weaving spider Araneus ventricosus genome elucidates the spidroin gene catalogue.</title>
        <authorList>
            <person name="Kono N."/>
            <person name="Nakamura H."/>
            <person name="Ohtoshi R."/>
            <person name="Moran D.A.P."/>
            <person name="Shinohara A."/>
            <person name="Yoshida Y."/>
            <person name="Fujiwara M."/>
            <person name="Mori M."/>
            <person name="Tomita M."/>
            <person name="Arakawa K."/>
        </authorList>
    </citation>
    <scope>NUCLEOTIDE SEQUENCE [LARGE SCALE GENOMIC DNA]</scope>
</reference>
<evidence type="ECO:0000313" key="2">
    <source>
        <dbReference type="EMBL" id="GBL72359.1"/>
    </source>
</evidence>
<gene>
    <name evidence="2" type="ORF">AVEN_115297_1</name>
</gene>
<comment type="caution">
    <text evidence="2">The sequence shown here is derived from an EMBL/GenBank/DDBJ whole genome shotgun (WGS) entry which is preliminary data.</text>
</comment>
<dbReference type="OrthoDB" id="1937528at2759"/>
<protein>
    <recommendedName>
        <fullName evidence="1">Reverse transcriptase domain-containing protein</fullName>
    </recommendedName>
</protein>
<proteinExistence type="predicted"/>